<dbReference type="EMBL" id="JAABLQ010000001">
    <property type="protein sequence ID" value="NBN79254.1"/>
    <property type="molecule type" value="Genomic_DNA"/>
</dbReference>
<dbReference type="PROSITE" id="PS51186">
    <property type="entry name" value="GNAT"/>
    <property type="match status" value="1"/>
</dbReference>
<proteinExistence type="predicted"/>
<dbReference type="InterPro" id="IPR000182">
    <property type="entry name" value="GNAT_dom"/>
</dbReference>
<comment type="catalytic activity">
    <reaction evidence="3">
        <text>L-methionine sulfoximine + acetyl-CoA = N-acetyl-L-methionine sulfoximine + CoA + H(+)</text>
        <dbReference type="Rhea" id="RHEA:47660"/>
        <dbReference type="ChEBI" id="CHEBI:15378"/>
        <dbReference type="ChEBI" id="CHEBI:57287"/>
        <dbReference type="ChEBI" id="CHEBI:57288"/>
        <dbReference type="ChEBI" id="CHEBI:87826"/>
        <dbReference type="ChEBI" id="CHEBI:87827"/>
    </reaction>
</comment>
<dbReference type="SUPFAM" id="SSF55729">
    <property type="entry name" value="Acyl-CoA N-acyltransferases (Nat)"/>
    <property type="match status" value="1"/>
</dbReference>
<reference evidence="5 6" key="1">
    <citation type="submission" date="2020-01" db="EMBL/GenBank/DDBJ databases">
        <authorList>
            <person name="Peng S.Y."/>
            <person name="Li J."/>
            <person name="Wang M."/>
            <person name="Wang L."/>
            <person name="Wang C.Q."/>
            <person name="Wang J.R."/>
        </authorList>
    </citation>
    <scope>NUCLEOTIDE SEQUENCE [LARGE SCALE GENOMIC DNA]</scope>
    <source>
        <strain evidence="5 6">XCT-53</strain>
    </source>
</reference>
<dbReference type="PANTHER" id="PTHR43072:SF23">
    <property type="entry name" value="UPF0039 PROTEIN C11D3.02C"/>
    <property type="match status" value="1"/>
</dbReference>
<keyword evidence="6" id="KW-1185">Reference proteome</keyword>
<organism evidence="5 6">
    <name type="scientific">Pannonibacter tanglangensis</name>
    <dbReference type="NCBI Taxonomy" id="2750084"/>
    <lineage>
        <taxon>Bacteria</taxon>
        <taxon>Pseudomonadati</taxon>
        <taxon>Pseudomonadota</taxon>
        <taxon>Alphaproteobacteria</taxon>
        <taxon>Hyphomicrobiales</taxon>
        <taxon>Stappiaceae</taxon>
        <taxon>Pannonibacter</taxon>
    </lineage>
</organism>
<dbReference type="Proteomes" id="UP000586722">
    <property type="component" value="Unassembled WGS sequence"/>
</dbReference>
<dbReference type="CDD" id="cd04301">
    <property type="entry name" value="NAT_SF"/>
    <property type="match status" value="1"/>
</dbReference>
<keyword evidence="1" id="KW-0808">Transferase</keyword>
<evidence type="ECO:0000256" key="2">
    <source>
        <dbReference type="ARBA" id="ARBA00023315"/>
    </source>
</evidence>
<dbReference type="PANTHER" id="PTHR43072">
    <property type="entry name" value="N-ACETYLTRANSFERASE"/>
    <property type="match status" value="1"/>
</dbReference>
<dbReference type="Gene3D" id="3.40.630.30">
    <property type="match status" value="1"/>
</dbReference>
<dbReference type="InterPro" id="IPR016181">
    <property type="entry name" value="Acyl_CoA_acyltransferase"/>
</dbReference>
<evidence type="ECO:0000313" key="6">
    <source>
        <dbReference type="Proteomes" id="UP000586722"/>
    </source>
</evidence>
<comment type="caution">
    <text evidence="5">The sequence shown here is derived from an EMBL/GenBank/DDBJ whole genome shotgun (WGS) entry which is preliminary data.</text>
</comment>
<accession>A0A7X5F668</accession>
<dbReference type="AlphaFoldDB" id="A0A7X5F668"/>
<dbReference type="FunFam" id="3.40.630.30:FF:000026">
    <property type="entry name" value="Phosphinothricin acetyltransferase"/>
    <property type="match status" value="1"/>
</dbReference>
<name>A0A7X5F668_9HYPH</name>
<dbReference type="Pfam" id="PF00583">
    <property type="entry name" value="Acetyltransf_1"/>
    <property type="match status" value="1"/>
</dbReference>
<evidence type="ECO:0000256" key="1">
    <source>
        <dbReference type="ARBA" id="ARBA00022679"/>
    </source>
</evidence>
<evidence type="ECO:0000256" key="3">
    <source>
        <dbReference type="ARBA" id="ARBA00050603"/>
    </source>
</evidence>
<dbReference type="RefSeq" id="WP_161676671.1">
    <property type="nucleotide sequence ID" value="NZ_JAABLP010000003.1"/>
</dbReference>
<comment type="catalytic activity">
    <reaction evidence="4">
        <text>L-methionine sulfone + acetyl-CoA = N-acetyl-L-methionine sulfone + CoA + H(+)</text>
        <dbReference type="Rhea" id="RHEA:47656"/>
        <dbReference type="ChEBI" id="CHEBI:15378"/>
        <dbReference type="ChEBI" id="CHEBI:57287"/>
        <dbReference type="ChEBI" id="CHEBI:57288"/>
        <dbReference type="ChEBI" id="CHEBI:87824"/>
        <dbReference type="ChEBI" id="CHEBI:87825"/>
    </reaction>
</comment>
<protein>
    <submittedName>
        <fullName evidence="5">GNAT family N-acetyltransferase</fullName>
    </submittedName>
</protein>
<gene>
    <name evidence="5" type="ORF">GWI72_13330</name>
</gene>
<keyword evidence="2" id="KW-0012">Acyltransferase</keyword>
<evidence type="ECO:0000313" key="5">
    <source>
        <dbReference type="EMBL" id="NBN79254.1"/>
    </source>
</evidence>
<dbReference type="GO" id="GO:0016747">
    <property type="term" value="F:acyltransferase activity, transferring groups other than amino-acyl groups"/>
    <property type="evidence" value="ECO:0007669"/>
    <property type="project" value="InterPro"/>
</dbReference>
<evidence type="ECO:0000256" key="4">
    <source>
        <dbReference type="ARBA" id="ARBA00051334"/>
    </source>
</evidence>
<sequence>MLLRPATADDVPALLDIHNDAVRRLAAIWTDKQETLAERQAWFHGRTGAGLPVIVAVDTAGTILGYGSYGPFRAKEGYRLTMEHSVYVTDAAQGQGVGKALLQRLIDEAKASGVHVLVGAIDAENATSIALHARLGFETTGRLPQVGFKFGRWLDLVLMTLILDAAPAPAAGTAV</sequence>